<protein>
    <submittedName>
        <fullName evidence="2">DUF4307 domain-containing protein</fullName>
    </submittedName>
</protein>
<feature type="transmembrane region" description="Helical" evidence="1">
    <location>
        <begin position="21"/>
        <end position="42"/>
    </location>
</feature>
<name>A0AAU0MER0_9MICO</name>
<dbReference type="EMBL" id="CP137080">
    <property type="protein sequence ID" value="WOQ68933.1"/>
    <property type="molecule type" value="Genomic_DNA"/>
</dbReference>
<proteinExistence type="predicted"/>
<keyword evidence="1" id="KW-0812">Transmembrane</keyword>
<dbReference type="AlphaFoldDB" id="A0AAU0MER0"/>
<evidence type="ECO:0000313" key="3">
    <source>
        <dbReference type="Proteomes" id="UP001329313"/>
    </source>
</evidence>
<keyword evidence="1" id="KW-0472">Membrane</keyword>
<organism evidence="2 3">
    <name type="scientific">Microbacterium limosum</name>
    <dbReference type="NCBI Taxonomy" id="3079935"/>
    <lineage>
        <taxon>Bacteria</taxon>
        <taxon>Bacillati</taxon>
        <taxon>Actinomycetota</taxon>
        <taxon>Actinomycetes</taxon>
        <taxon>Micrococcales</taxon>
        <taxon>Microbacteriaceae</taxon>
        <taxon>Microbacterium</taxon>
    </lineage>
</organism>
<dbReference type="KEGG" id="mliy:RYJ27_09470"/>
<dbReference type="Proteomes" id="UP001329313">
    <property type="component" value="Chromosome"/>
</dbReference>
<dbReference type="RefSeq" id="WP_330170071.1">
    <property type="nucleotide sequence ID" value="NZ_CP137080.1"/>
</dbReference>
<evidence type="ECO:0000256" key="1">
    <source>
        <dbReference type="SAM" id="Phobius"/>
    </source>
</evidence>
<sequence length="130" mass="13786">MSVQARLDERYGRGRATGRRGALIAGVVAIVLAVAGTAWFAIATTLDDVRADGVSFTVVDEHTVEVRFQVSGPADREIACAVEALDEEFGVVGWRVVVYEATGEGTRVMSERVPTVAAATTGLVNSCWVT</sequence>
<keyword evidence="1" id="KW-1133">Transmembrane helix</keyword>
<dbReference type="Pfam" id="PF14155">
    <property type="entry name" value="DUF4307"/>
    <property type="match status" value="1"/>
</dbReference>
<dbReference type="InterPro" id="IPR025443">
    <property type="entry name" value="DUF4307"/>
</dbReference>
<gene>
    <name evidence="2" type="ORF">RYJ27_09470</name>
</gene>
<accession>A0AAU0MER0</accession>
<keyword evidence="3" id="KW-1185">Reference proteome</keyword>
<evidence type="ECO:0000313" key="2">
    <source>
        <dbReference type="EMBL" id="WOQ68933.1"/>
    </source>
</evidence>
<reference evidence="2 3" key="1">
    <citation type="submission" date="2023-10" db="EMBL/GenBank/DDBJ databases">
        <title>Y20.</title>
        <authorList>
            <person name="Zhang G."/>
            <person name="Ding Y."/>
        </authorList>
    </citation>
    <scope>NUCLEOTIDE SEQUENCE [LARGE SCALE GENOMIC DNA]</scope>
    <source>
        <strain evidence="2 3">Y20</strain>
    </source>
</reference>